<comment type="caution">
    <text evidence="10">The sequence shown here is derived from an EMBL/GenBank/DDBJ whole genome shotgun (WGS) entry which is preliminary data.</text>
</comment>
<dbReference type="SUPFAM" id="SSF55124">
    <property type="entry name" value="Nitrite/Sulfite reductase N-terminal domain-like"/>
    <property type="match status" value="2"/>
</dbReference>
<feature type="domain" description="Nitrite/sulphite reductase 4Fe-4S" evidence="8">
    <location>
        <begin position="408"/>
        <end position="547"/>
    </location>
</feature>
<name>A0A7U8GSF6_NEPCE</name>
<dbReference type="SUPFAM" id="SSF56014">
    <property type="entry name" value="Nitrite and sulphite reductase 4Fe-4S domain-like"/>
    <property type="match status" value="2"/>
</dbReference>
<feature type="domain" description="Nitrite/Sulfite reductase ferredoxin-like" evidence="9">
    <location>
        <begin position="53"/>
        <end position="109"/>
    </location>
</feature>
<dbReference type="InterPro" id="IPR036136">
    <property type="entry name" value="Nit/Sulf_reduc_fer-like_dom_sf"/>
</dbReference>
<comment type="cofactor">
    <cofactor evidence="2">
        <name>[4Fe-4S] cluster</name>
        <dbReference type="ChEBI" id="CHEBI:49883"/>
    </cofactor>
</comment>
<organism evidence="10 11">
    <name type="scientific">Neptuniibacter caesariensis</name>
    <dbReference type="NCBI Taxonomy" id="207954"/>
    <lineage>
        <taxon>Bacteria</taxon>
        <taxon>Pseudomonadati</taxon>
        <taxon>Pseudomonadota</taxon>
        <taxon>Gammaproteobacteria</taxon>
        <taxon>Oceanospirillales</taxon>
        <taxon>Oceanospirillaceae</taxon>
        <taxon>Neptuniibacter</taxon>
    </lineage>
</organism>
<feature type="domain" description="Nitrite/Sulfite reductase ferredoxin-like" evidence="9">
    <location>
        <begin position="347"/>
        <end position="399"/>
    </location>
</feature>
<evidence type="ECO:0000259" key="8">
    <source>
        <dbReference type="Pfam" id="PF01077"/>
    </source>
</evidence>
<dbReference type="Gene3D" id="3.90.480.10">
    <property type="entry name" value="Sulfite Reductase Hemoprotein,Domain 2"/>
    <property type="match status" value="1"/>
</dbReference>
<dbReference type="Proteomes" id="UP000002171">
    <property type="component" value="Unassembled WGS sequence"/>
</dbReference>
<dbReference type="OrthoDB" id="3189055at2"/>
<feature type="domain" description="Nitrite/sulphite reductase 4Fe-4S" evidence="8">
    <location>
        <begin position="119"/>
        <end position="273"/>
    </location>
</feature>
<keyword evidence="11" id="KW-1185">Reference proteome</keyword>
<evidence type="ECO:0000256" key="4">
    <source>
        <dbReference type="ARBA" id="ARBA00022723"/>
    </source>
</evidence>
<evidence type="ECO:0000256" key="6">
    <source>
        <dbReference type="ARBA" id="ARBA00023004"/>
    </source>
</evidence>
<reference evidence="10 11" key="1">
    <citation type="submission" date="2006-02" db="EMBL/GenBank/DDBJ databases">
        <authorList>
            <person name="Pinhassi J."/>
            <person name="Pedros-Alio C."/>
            <person name="Ferriera S."/>
            <person name="Johnson J."/>
            <person name="Kravitz S."/>
            <person name="Halpern A."/>
            <person name="Remington K."/>
            <person name="Beeson K."/>
            <person name="Tran B."/>
            <person name="Rogers Y.-H."/>
            <person name="Friedman R."/>
            <person name="Venter J.C."/>
        </authorList>
    </citation>
    <scope>NUCLEOTIDE SEQUENCE [LARGE SCALE GENOMIC DNA]</scope>
    <source>
        <strain evidence="10 11">MED92</strain>
    </source>
</reference>
<dbReference type="GO" id="GO:0050311">
    <property type="term" value="F:sulfite reductase (ferredoxin) activity"/>
    <property type="evidence" value="ECO:0007669"/>
    <property type="project" value="TreeGrafter"/>
</dbReference>
<dbReference type="GO" id="GO:0051539">
    <property type="term" value="F:4 iron, 4 sulfur cluster binding"/>
    <property type="evidence" value="ECO:0007669"/>
    <property type="project" value="UniProtKB-KW"/>
</dbReference>
<dbReference type="PANTHER" id="PTHR11493:SF47">
    <property type="entry name" value="SULFITE REDUCTASE [NADPH] SUBUNIT BETA"/>
    <property type="match status" value="1"/>
</dbReference>
<dbReference type="GO" id="GO:0020037">
    <property type="term" value="F:heme binding"/>
    <property type="evidence" value="ECO:0007669"/>
    <property type="project" value="InterPro"/>
</dbReference>
<comment type="cofactor">
    <cofactor evidence="1">
        <name>siroheme</name>
        <dbReference type="ChEBI" id="CHEBI:60052"/>
    </cofactor>
</comment>
<evidence type="ECO:0000256" key="1">
    <source>
        <dbReference type="ARBA" id="ARBA00001929"/>
    </source>
</evidence>
<evidence type="ECO:0000259" key="9">
    <source>
        <dbReference type="Pfam" id="PF03460"/>
    </source>
</evidence>
<evidence type="ECO:0000313" key="10">
    <source>
        <dbReference type="EMBL" id="EAR62442.1"/>
    </source>
</evidence>
<dbReference type="EMBL" id="AAOW01000003">
    <property type="protein sequence ID" value="EAR62442.1"/>
    <property type="molecule type" value="Genomic_DNA"/>
</dbReference>
<dbReference type="GO" id="GO:0016002">
    <property type="term" value="F:sulfite reductase activity"/>
    <property type="evidence" value="ECO:0007669"/>
    <property type="project" value="TreeGrafter"/>
</dbReference>
<keyword evidence="3" id="KW-0004">4Fe-4S</keyword>
<dbReference type="PANTHER" id="PTHR11493">
    <property type="entry name" value="SULFITE REDUCTASE [NADPH] SUBUNIT BETA-RELATED"/>
    <property type="match status" value="1"/>
</dbReference>
<keyword evidence="7" id="KW-0411">Iron-sulfur</keyword>
<dbReference type="GO" id="GO:0009337">
    <property type="term" value="C:sulfite reductase complex (NADPH)"/>
    <property type="evidence" value="ECO:0007669"/>
    <property type="project" value="TreeGrafter"/>
</dbReference>
<keyword evidence="6" id="KW-0408">Iron</keyword>
<dbReference type="Gene3D" id="3.30.413.10">
    <property type="entry name" value="Sulfite Reductase Hemoprotein, domain 1"/>
    <property type="match status" value="2"/>
</dbReference>
<protein>
    <submittedName>
        <fullName evidence="10">Sulfite reductase hemoprotein, beta subunit</fullName>
    </submittedName>
</protein>
<evidence type="ECO:0000256" key="3">
    <source>
        <dbReference type="ARBA" id="ARBA00022485"/>
    </source>
</evidence>
<dbReference type="InterPro" id="IPR006067">
    <property type="entry name" value="NO2/SO3_Rdtase_4Fe4S_dom"/>
</dbReference>
<accession>A0A7U8GSF6</accession>
<sequence length="552" mass="62359">MYQYNEVDQKLVDERVEQFRDQTRRFLAGELSEDDFLALRLMNGLYVQRHAPMLRVAGPYNMYNSAQFRKLAHIARTYDKGYAHFTTRTNLQFNWPKLEEVPDILAELATVQMHSIQTSGNCIRNTTTDQFAGVIAEEVEDSRPYCEIIRQWSSLHPEFAYLPRKFKIAISAAPDDRAATQVHDIGLHIIKNEAGEVGFEVIVGGGLGRTPMIGKQINPFLAKEDLLSYLEAIIRVYNMNGRRDNKYKARIKILVQAMGIDKFREEVEAEWAHIRDTDLKLPQEEIDRVKAFFKPFDYDESAAQDNSLEAKLAEDEAFNTWYERNTVAHKVDGYRIAYVSLKPYLKPAGDITADQLDLVADLADRYSFGEIRATHNQNLVLADVKKADLYAVWQVLAEAGLARPNMGTITDMTVCPGGDFCALANARTIGVADQINEKFESLDYLHDLGELKLNMSGCMNACSHHHVGHIGILGVDKKGEEWYQITLGGDDGSDAALGKVIGRAVASDQVANTLEKVVEVYVEKRLEGERFIDTFHRIGMAPFKEYVYAPAN</sequence>
<dbReference type="InterPro" id="IPR005117">
    <property type="entry name" value="NiRdtase/SiRdtase_haem-b_fer"/>
</dbReference>
<keyword evidence="4" id="KW-0479">Metal-binding</keyword>
<dbReference type="GO" id="GO:0000103">
    <property type="term" value="P:sulfate assimilation"/>
    <property type="evidence" value="ECO:0007669"/>
    <property type="project" value="TreeGrafter"/>
</dbReference>
<keyword evidence="5" id="KW-0560">Oxidoreductase</keyword>
<evidence type="ECO:0000313" key="11">
    <source>
        <dbReference type="Proteomes" id="UP000002171"/>
    </source>
</evidence>
<evidence type="ECO:0000256" key="5">
    <source>
        <dbReference type="ARBA" id="ARBA00023002"/>
    </source>
</evidence>
<gene>
    <name evidence="10" type="ORF">MED92_15433</name>
</gene>
<evidence type="ECO:0000256" key="2">
    <source>
        <dbReference type="ARBA" id="ARBA00001966"/>
    </source>
</evidence>
<dbReference type="RefSeq" id="WP_007020752.1">
    <property type="nucleotide sequence ID" value="NZ_CH724125.1"/>
</dbReference>
<dbReference type="AlphaFoldDB" id="A0A7U8GSF6"/>
<dbReference type="InterPro" id="IPR045854">
    <property type="entry name" value="NO2/SO3_Rdtase_4Fe4S_sf"/>
</dbReference>
<dbReference type="InterPro" id="IPR045169">
    <property type="entry name" value="NO2/SO3_Rdtase_4Fe4S_prot"/>
</dbReference>
<dbReference type="Pfam" id="PF01077">
    <property type="entry name" value="NIR_SIR"/>
    <property type="match status" value="2"/>
</dbReference>
<evidence type="ECO:0000256" key="7">
    <source>
        <dbReference type="ARBA" id="ARBA00023014"/>
    </source>
</evidence>
<dbReference type="Pfam" id="PF03460">
    <property type="entry name" value="NIR_SIR_ferr"/>
    <property type="match status" value="2"/>
</dbReference>
<proteinExistence type="predicted"/>
<dbReference type="GO" id="GO:0046872">
    <property type="term" value="F:metal ion binding"/>
    <property type="evidence" value="ECO:0007669"/>
    <property type="project" value="UniProtKB-KW"/>
</dbReference>